<dbReference type="InterPro" id="IPR050639">
    <property type="entry name" value="SSR_resolvase"/>
</dbReference>
<accession>A0A6M3IPD0</accession>
<dbReference type="InterPro" id="IPR025827">
    <property type="entry name" value="Zn_ribbon_recom_dom"/>
</dbReference>
<feature type="domain" description="Recombinase" evidence="2">
    <location>
        <begin position="160"/>
        <end position="289"/>
    </location>
</feature>
<organism evidence="3">
    <name type="scientific">viral metagenome</name>
    <dbReference type="NCBI Taxonomy" id="1070528"/>
    <lineage>
        <taxon>unclassified sequences</taxon>
        <taxon>metagenomes</taxon>
        <taxon>organismal metagenomes</taxon>
    </lineage>
</organism>
<dbReference type="Gene3D" id="3.40.50.1390">
    <property type="entry name" value="Resolvase, N-terminal catalytic domain"/>
    <property type="match status" value="1"/>
</dbReference>
<evidence type="ECO:0000313" key="3">
    <source>
        <dbReference type="EMBL" id="QJA58292.1"/>
    </source>
</evidence>
<dbReference type="CDD" id="cd00338">
    <property type="entry name" value="Ser_Recombinase"/>
    <property type="match status" value="1"/>
</dbReference>
<dbReference type="AlphaFoldDB" id="A0A6M3IPD0"/>
<evidence type="ECO:0000259" key="2">
    <source>
        <dbReference type="PROSITE" id="PS51737"/>
    </source>
</evidence>
<dbReference type="PROSITE" id="PS51737">
    <property type="entry name" value="RECOMBINASE_DNA_BIND"/>
    <property type="match status" value="1"/>
</dbReference>
<dbReference type="EMBL" id="MT141316">
    <property type="protein sequence ID" value="QJA58292.1"/>
    <property type="molecule type" value="Genomic_DNA"/>
</dbReference>
<dbReference type="Pfam" id="PF00239">
    <property type="entry name" value="Resolvase"/>
    <property type="match status" value="1"/>
</dbReference>
<protein>
    <submittedName>
        <fullName evidence="3">Putative resolvase domain containing protein</fullName>
    </submittedName>
</protein>
<gene>
    <name evidence="3" type="ORF">MM415B01475_0028</name>
</gene>
<dbReference type="PANTHER" id="PTHR30461:SF23">
    <property type="entry name" value="DNA RECOMBINASE-RELATED"/>
    <property type="match status" value="1"/>
</dbReference>
<dbReference type="Pfam" id="PF13408">
    <property type="entry name" value="Zn_ribbon_recom"/>
    <property type="match status" value="1"/>
</dbReference>
<dbReference type="PROSITE" id="PS51736">
    <property type="entry name" value="RECOMBINASES_3"/>
    <property type="match status" value="1"/>
</dbReference>
<dbReference type="InterPro" id="IPR011109">
    <property type="entry name" value="DNA_bind_recombinase_dom"/>
</dbReference>
<name>A0A6M3IPD0_9ZZZZ</name>
<dbReference type="SMART" id="SM00857">
    <property type="entry name" value="Resolvase"/>
    <property type="match status" value="1"/>
</dbReference>
<dbReference type="InterPro" id="IPR036162">
    <property type="entry name" value="Resolvase-like_N_sf"/>
</dbReference>
<dbReference type="Gene3D" id="3.90.1750.20">
    <property type="entry name" value="Putative Large Serine Recombinase, Chain B, Domain 2"/>
    <property type="match status" value="1"/>
</dbReference>
<dbReference type="PANTHER" id="PTHR30461">
    <property type="entry name" value="DNA-INVERTASE FROM LAMBDOID PROPHAGE"/>
    <property type="match status" value="1"/>
</dbReference>
<dbReference type="InterPro" id="IPR038109">
    <property type="entry name" value="DNA_bind_recomb_sf"/>
</dbReference>
<reference evidence="3" key="1">
    <citation type="submission" date="2020-03" db="EMBL/GenBank/DDBJ databases">
        <title>The deep terrestrial virosphere.</title>
        <authorList>
            <person name="Holmfeldt K."/>
            <person name="Nilsson E."/>
            <person name="Simone D."/>
            <person name="Lopez-Fernandez M."/>
            <person name="Wu X."/>
            <person name="de Brujin I."/>
            <person name="Lundin D."/>
            <person name="Andersson A."/>
            <person name="Bertilsson S."/>
            <person name="Dopson M."/>
        </authorList>
    </citation>
    <scope>NUCLEOTIDE SEQUENCE</scope>
    <source>
        <strain evidence="3">MM415B01475</strain>
    </source>
</reference>
<feature type="domain" description="Resolvase/invertase-type recombinase catalytic" evidence="1">
    <location>
        <begin position="5"/>
        <end position="152"/>
    </location>
</feature>
<proteinExistence type="predicted"/>
<dbReference type="GO" id="GO:0003677">
    <property type="term" value="F:DNA binding"/>
    <property type="evidence" value="ECO:0007669"/>
    <property type="project" value="InterPro"/>
</dbReference>
<evidence type="ECO:0000259" key="1">
    <source>
        <dbReference type="PROSITE" id="PS51736"/>
    </source>
</evidence>
<dbReference type="GO" id="GO:0000150">
    <property type="term" value="F:DNA strand exchange activity"/>
    <property type="evidence" value="ECO:0007669"/>
    <property type="project" value="InterPro"/>
</dbReference>
<dbReference type="InterPro" id="IPR006119">
    <property type="entry name" value="Resolv_N"/>
</dbReference>
<dbReference type="SUPFAM" id="SSF53041">
    <property type="entry name" value="Resolvase-like"/>
    <property type="match status" value="1"/>
</dbReference>
<sequence>MEPNEAAIYFRVSTNRQEEDGSSLESQMTACLHKAVELGYRVPDACVYQETWTGTDLMRPMLDELRALVKRHAIKALICYSTDRISRDPIHIAIIAEECEKAGVELVFVTEPLDNTPEGALIRYVKGYAAQMEWYKIRERTLRGKLTKARSGTLSWGIKLFGYDVVDKKRVINLHEAEIVRRVFNWFAAENYNLHRAAAELNRSGIPRSNGGRWSENQVYTMLANPAYCGRTFAFRYKLVPSKRLPSKNTNHRFRDRSDWIEMPNATPAIITQEIFDAAQETLKRNRLQSPRNRKHNYIFAGGRLRCGTCGHAMSGSCKKKKHGDLLYYRCICNVKSSYYKPCPQPNVRADEVEGVVWRELVKILKTPELILRELDKRTSGKKEALSDADELLLKNQLSRLSREEERYVILFGQESIDQAMFDKQISRVRQQRQSIEEKLSIIKQQQSELAAAQLHHQDLVNVLASLSDKLDNPTHEDKVRVMESLDIHVILHPTGKADIRGLIPQQGALPDIRLSRSLIQFVRFPFSIPTTIPLCSQKSTKVILYN</sequence>
<dbReference type="Pfam" id="PF07508">
    <property type="entry name" value="Recombinase"/>
    <property type="match status" value="1"/>
</dbReference>